<dbReference type="PROSITE" id="PS51352">
    <property type="entry name" value="THIOREDOXIN_2"/>
    <property type="match status" value="1"/>
</dbReference>
<organism evidence="9 10">
    <name type="scientific">Pocillopora meandrina</name>
    <dbReference type="NCBI Taxonomy" id="46732"/>
    <lineage>
        <taxon>Eukaryota</taxon>
        <taxon>Metazoa</taxon>
        <taxon>Cnidaria</taxon>
        <taxon>Anthozoa</taxon>
        <taxon>Hexacorallia</taxon>
        <taxon>Scleractinia</taxon>
        <taxon>Astrocoeniina</taxon>
        <taxon>Pocilloporidae</taxon>
        <taxon>Pocillopora</taxon>
    </lineage>
</organism>
<gene>
    <name evidence="9" type="ORF">PMEA_00027402</name>
</gene>
<evidence type="ECO:0000259" key="8">
    <source>
        <dbReference type="PROSITE" id="PS51352"/>
    </source>
</evidence>
<dbReference type="Gene3D" id="3.40.30.10">
    <property type="entry name" value="Glutaredoxin"/>
    <property type="match status" value="2"/>
</dbReference>
<keyword evidence="2 6" id="KW-0812">Transmembrane</keyword>
<reference evidence="9 10" key="1">
    <citation type="submission" date="2022-05" db="EMBL/GenBank/DDBJ databases">
        <authorList>
            <consortium name="Genoscope - CEA"/>
            <person name="William W."/>
        </authorList>
    </citation>
    <scope>NUCLEOTIDE SEQUENCE [LARGE SCALE GENOMIC DNA]</scope>
</reference>
<proteinExistence type="predicted"/>
<comment type="caution">
    <text evidence="9">The sequence shown here is derived from an EMBL/GenBank/DDBJ whole genome shotgun (WGS) entry which is preliminary data.</text>
</comment>
<evidence type="ECO:0000256" key="7">
    <source>
        <dbReference type="SAM" id="SignalP"/>
    </source>
</evidence>
<feature type="chain" id="PRO_5043392776" description="Thioredoxin domain-containing protein" evidence="7">
    <location>
        <begin position="32"/>
        <end position="459"/>
    </location>
</feature>
<dbReference type="InterPro" id="IPR036249">
    <property type="entry name" value="Thioredoxin-like_sf"/>
</dbReference>
<sequence length="459" mass="52581">MAIKNRPSIQFRRIFSLTFLALVVLFCRCNAFVKELDDSFSSLMNEGSWLVEFYAPWCGYCKKLEPIWAEVGKTLYGSPIRVGKLDATRYSALAKHFGIRGFPSIKFIKGKRVLTFEGERTVQDFVQFAEKANRPAVTELKDAAQMERIRNEKSVCFFLVTSNDNAQLSEKLKDIFYQVAEDKVIQSYFYQIDQGALPEDVEVKGPTVIVSKDGSISMLEGSDEVIEESVLSGWVNNERFEAFVHVTRSNFHDITTTGKIMLLTVLAEQKSKKKINERVSKIVKSVAINERQRFHRQFGWMLGDTIATNLMMSSMSAPFLMAYNSTNHVYYLKQYSEIKEEFTEQQLVSFLEDVLEGRAKGYGGDSYFQRFYRGIWELIRSIYEIWTTQPIAAILMFGFPLLVFSFLIYMLCIADPGPEEEDLEELQDEGAEYLDDGDGVRELEAAEEEVDANPKPKTE</sequence>
<feature type="domain" description="Thioredoxin" evidence="8">
    <location>
        <begin position="1"/>
        <end position="134"/>
    </location>
</feature>
<evidence type="ECO:0000256" key="4">
    <source>
        <dbReference type="ARBA" id="ARBA00023136"/>
    </source>
</evidence>
<dbReference type="InterPro" id="IPR013766">
    <property type="entry name" value="Thioredoxin_domain"/>
</dbReference>
<evidence type="ECO:0000256" key="3">
    <source>
        <dbReference type="ARBA" id="ARBA00022989"/>
    </source>
</evidence>
<dbReference type="Pfam" id="PF00085">
    <property type="entry name" value="Thioredoxin"/>
    <property type="match status" value="1"/>
</dbReference>
<comment type="function">
    <text evidence="5">Probable disulfide isomerase, which participates in the folding of proteins containing disulfide bonds. May act as a dithiol oxidase. Acts as a regulator of endoplasmic reticulum-mitochondria contact sites via its ability to regulate redox signals.</text>
</comment>
<accession>A0AAU9XS07</accession>
<dbReference type="GO" id="GO:0005789">
    <property type="term" value="C:endoplasmic reticulum membrane"/>
    <property type="evidence" value="ECO:0007669"/>
    <property type="project" value="UniProtKB-SubCell"/>
</dbReference>
<dbReference type="PROSITE" id="PS00194">
    <property type="entry name" value="THIOREDOXIN_1"/>
    <property type="match status" value="1"/>
</dbReference>
<dbReference type="InterPro" id="IPR017937">
    <property type="entry name" value="Thioredoxin_CS"/>
</dbReference>
<dbReference type="SUPFAM" id="SSF52833">
    <property type="entry name" value="Thioredoxin-like"/>
    <property type="match status" value="1"/>
</dbReference>
<keyword evidence="7" id="KW-0732">Signal</keyword>
<feature type="signal peptide" evidence="7">
    <location>
        <begin position="1"/>
        <end position="31"/>
    </location>
</feature>
<evidence type="ECO:0000256" key="6">
    <source>
        <dbReference type="SAM" id="Phobius"/>
    </source>
</evidence>
<dbReference type="PRINTS" id="PR00421">
    <property type="entry name" value="THIOREDOXIN"/>
</dbReference>
<dbReference type="Pfam" id="PF13848">
    <property type="entry name" value="Thioredoxin_6"/>
    <property type="match status" value="1"/>
</dbReference>
<feature type="transmembrane region" description="Helical" evidence="6">
    <location>
        <begin position="391"/>
        <end position="412"/>
    </location>
</feature>
<dbReference type="EMBL" id="CALNXJ010000055">
    <property type="protein sequence ID" value="CAH3154113.1"/>
    <property type="molecule type" value="Genomic_DNA"/>
</dbReference>
<evidence type="ECO:0000256" key="1">
    <source>
        <dbReference type="ARBA" id="ARBA00004389"/>
    </source>
</evidence>
<keyword evidence="10" id="KW-1185">Reference proteome</keyword>
<protein>
    <recommendedName>
        <fullName evidence="8">Thioredoxin domain-containing protein</fullName>
    </recommendedName>
</protein>
<keyword evidence="3 6" id="KW-1133">Transmembrane helix</keyword>
<dbReference type="PANTHER" id="PTHR46426:SF1">
    <property type="entry name" value="PROTEIN DISULFIDE-ISOMERASE TMX3"/>
    <property type="match status" value="1"/>
</dbReference>
<dbReference type="PANTHER" id="PTHR46426">
    <property type="entry name" value="PROTEIN DISULFIDE-ISOMERASE TMX3"/>
    <property type="match status" value="1"/>
</dbReference>
<evidence type="ECO:0000313" key="9">
    <source>
        <dbReference type="EMBL" id="CAH3154113.1"/>
    </source>
</evidence>
<name>A0AAU9XS07_9CNID</name>
<evidence type="ECO:0000256" key="2">
    <source>
        <dbReference type="ARBA" id="ARBA00022692"/>
    </source>
</evidence>
<dbReference type="Proteomes" id="UP001159428">
    <property type="component" value="Unassembled WGS sequence"/>
</dbReference>
<evidence type="ECO:0000256" key="5">
    <source>
        <dbReference type="ARBA" id="ARBA00045246"/>
    </source>
</evidence>
<keyword evidence="4 6" id="KW-0472">Membrane</keyword>
<dbReference type="AlphaFoldDB" id="A0AAU9XS07"/>
<evidence type="ECO:0000313" key="10">
    <source>
        <dbReference type="Proteomes" id="UP001159428"/>
    </source>
</evidence>
<dbReference type="InterPro" id="IPR052250">
    <property type="entry name" value="PDI_TMX3"/>
</dbReference>
<comment type="subcellular location">
    <subcellularLocation>
        <location evidence="1">Endoplasmic reticulum membrane</location>
        <topology evidence="1">Single-pass membrane protein</topology>
    </subcellularLocation>
</comment>